<dbReference type="AlphaFoldDB" id="A0A1G2LNV9"/>
<comment type="caution">
    <text evidence="2">The sequence shown here is derived from an EMBL/GenBank/DDBJ whole genome shotgun (WGS) entry which is preliminary data.</text>
</comment>
<protein>
    <submittedName>
        <fullName evidence="2">Uncharacterized protein</fullName>
    </submittedName>
</protein>
<accession>A0A1G2LNV9</accession>
<dbReference type="Proteomes" id="UP000177171">
    <property type="component" value="Unassembled WGS sequence"/>
</dbReference>
<evidence type="ECO:0000256" key="1">
    <source>
        <dbReference type="SAM" id="Phobius"/>
    </source>
</evidence>
<evidence type="ECO:0000313" key="2">
    <source>
        <dbReference type="EMBL" id="OHA13263.1"/>
    </source>
</evidence>
<reference evidence="2 3" key="1">
    <citation type="journal article" date="2016" name="Nat. Commun.">
        <title>Thousands of microbial genomes shed light on interconnected biogeochemical processes in an aquifer system.</title>
        <authorList>
            <person name="Anantharaman K."/>
            <person name="Brown C.T."/>
            <person name="Hug L.A."/>
            <person name="Sharon I."/>
            <person name="Castelle C.J."/>
            <person name="Probst A.J."/>
            <person name="Thomas B.C."/>
            <person name="Singh A."/>
            <person name="Wilkins M.J."/>
            <person name="Karaoz U."/>
            <person name="Brodie E.L."/>
            <person name="Williams K.H."/>
            <person name="Hubbard S.S."/>
            <person name="Banfield J.F."/>
        </authorList>
    </citation>
    <scope>NUCLEOTIDE SEQUENCE [LARGE SCALE GENOMIC DNA]</scope>
</reference>
<proteinExistence type="predicted"/>
<keyword evidence="1" id="KW-1133">Transmembrane helix</keyword>
<name>A0A1G2LNV9_9BACT</name>
<organism evidence="2 3">
    <name type="scientific">Candidatus Sungbacteria bacterium RIFCSPLOWO2_12_FULL_41_11</name>
    <dbReference type="NCBI Taxonomy" id="1802286"/>
    <lineage>
        <taxon>Bacteria</taxon>
        <taxon>Candidatus Sungiibacteriota</taxon>
    </lineage>
</organism>
<dbReference type="EMBL" id="MHQY01000031">
    <property type="protein sequence ID" value="OHA13263.1"/>
    <property type="molecule type" value="Genomic_DNA"/>
</dbReference>
<gene>
    <name evidence="2" type="ORF">A3G49_01265</name>
</gene>
<feature type="transmembrane region" description="Helical" evidence="1">
    <location>
        <begin position="12"/>
        <end position="31"/>
    </location>
</feature>
<keyword evidence="1" id="KW-0472">Membrane</keyword>
<keyword evidence="1" id="KW-0812">Transmembrane</keyword>
<evidence type="ECO:0000313" key="3">
    <source>
        <dbReference type="Proteomes" id="UP000177171"/>
    </source>
</evidence>
<feature type="transmembrane region" description="Helical" evidence="1">
    <location>
        <begin position="51"/>
        <end position="78"/>
    </location>
</feature>
<sequence length="143" mass="16573">MISFIFISILKAVITWFIITYLGTNLVGMVGRGFFEKPLVSGNHLVTFTSILATIGICFYIYYWWGVLFLISIILIMISRIPDLYWEVRILPKELGVAYPVPKDLIRKAIKSKSRSMPLWDILLTSLTWIALLLLFFAFFTKR</sequence>
<feature type="transmembrane region" description="Helical" evidence="1">
    <location>
        <begin position="117"/>
        <end position="140"/>
    </location>
</feature>